<proteinExistence type="predicted"/>
<keyword evidence="4" id="KW-1185">Reference proteome</keyword>
<dbReference type="SUPFAM" id="SSF54695">
    <property type="entry name" value="POZ domain"/>
    <property type="match status" value="1"/>
</dbReference>
<evidence type="ECO:0000313" key="4">
    <source>
        <dbReference type="Proteomes" id="UP000624404"/>
    </source>
</evidence>
<evidence type="ECO:0000259" key="2">
    <source>
        <dbReference type="PROSITE" id="PS50097"/>
    </source>
</evidence>
<sequence>MDITTFIVRLKFQVITCLSSSSSFSPKSTSSCPPNNKHSSTKLSVLGRAVVHIKNVNFAKILFGIQFYLSQFPSKWSKEYAPEATKKWNSFAGNSTSQKSQAESQSAHSATQSKTKALIRVDPEVLLSDTMGMETIVLKVGAADDGQGTMVFSIHKNLLMSSSPRFVKMLNSRVLDRNQIYSIHDTSPSVFKLFNEYLYTRRVPGVSHRLSQSAQGTRISELCQLYVFAEIFEMDRNFLNKIMDAIQDGLALSSSLLTYALVKNIFDHAQSESPLRKFCAANALYSAMTPGLDSAGFQWLIKNSDEFFAEFMKMLVKLTKGNDPRIRDVNQEYFKEVKVKEEELEAGGVPVGANIAVVVGPGVHPCQFHVHAGSGSDTEGASGVDDDEICYLLAGLDV</sequence>
<dbReference type="Proteomes" id="UP000624404">
    <property type="component" value="Unassembled WGS sequence"/>
</dbReference>
<dbReference type="PANTHER" id="PTHR47843:SF2">
    <property type="entry name" value="BTB DOMAIN-CONTAINING PROTEIN"/>
    <property type="match status" value="1"/>
</dbReference>
<dbReference type="AlphaFoldDB" id="A0A8H2ZJY6"/>
<protein>
    <submittedName>
        <fullName evidence="3">C61f45c2-68b7-4f1e-8120-d096496d56a9</fullName>
    </submittedName>
</protein>
<reference evidence="3" key="1">
    <citation type="submission" date="2020-10" db="EMBL/GenBank/DDBJ databases">
        <authorList>
            <person name="Kusch S."/>
        </authorList>
    </citation>
    <scope>NUCLEOTIDE SEQUENCE</scope>
    <source>
        <strain evidence="3">SwB9</strain>
    </source>
</reference>
<dbReference type="OrthoDB" id="6359816at2759"/>
<gene>
    <name evidence="3" type="ORF">SCLTRI_LOCUS1271</name>
</gene>
<dbReference type="PANTHER" id="PTHR47843">
    <property type="entry name" value="BTB DOMAIN-CONTAINING PROTEIN-RELATED"/>
    <property type="match status" value="1"/>
</dbReference>
<comment type="caution">
    <text evidence="3">The sequence shown here is derived from an EMBL/GenBank/DDBJ whole genome shotgun (WGS) entry which is preliminary data.</text>
</comment>
<feature type="domain" description="BTB" evidence="2">
    <location>
        <begin position="134"/>
        <end position="203"/>
    </location>
</feature>
<dbReference type="PROSITE" id="PS50097">
    <property type="entry name" value="BTB"/>
    <property type="match status" value="1"/>
</dbReference>
<dbReference type="EMBL" id="CAJHIA010000006">
    <property type="protein sequence ID" value="CAD6441482.1"/>
    <property type="molecule type" value="Genomic_DNA"/>
</dbReference>
<name>A0A8H2ZJY6_9HELO</name>
<dbReference type="InterPro" id="IPR011333">
    <property type="entry name" value="SKP1/BTB/POZ_sf"/>
</dbReference>
<dbReference type="InterPro" id="IPR000210">
    <property type="entry name" value="BTB/POZ_dom"/>
</dbReference>
<evidence type="ECO:0000313" key="3">
    <source>
        <dbReference type="EMBL" id="CAD6441482.1"/>
    </source>
</evidence>
<dbReference type="Pfam" id="PF00651">
    <property type="entry name" value="BTB"/>
    <property type="match status" value="1"/>
</dbReference>
<evidence type="ECO:0000256" key="1">
    <source>
        <dbReference type="SAM" id="MobiDB-lite"/>
    </source>
</evidence>
<feature type="region of interest" description="Disordered" evidence="1">
    <location>
        <begin position="91"/>
        <end position="115"/>
    </location>
</feature>
<accession>A0A8H2ZJY6</accession>
<dbReference type="Gene3D" id="3.30.710.10">
    <property type="entry name" value="Potassium Channel Kv1.1, Chain A"/>
    <property type="match status" value="1"/>
</dbReference>
<dbReference type="CDD" id="cd18186">
    <property type="entry name" value="BTB_POZ_ZBTB_KLHL-like"/>
    <property type="match status" value="1"/>
</dbReference>
<organism evidence="3 4">
    <name type="scientific">Sclerotinia trifoliorum</name>
    <dbReference type="NCBI Taxonomy" id="28548"/>
    <lineage>
        <taxon>Eukaryota</taxon>
        <taxon>Fungi</taxon>
        <taxon>Dikarya</taxon>
        <taxon>Ascomycota</taxon>
        <taxon>Pezizomycotina</taxon>
        <taxon>Leotiomycetes</taxon>
        <taxon>Helotiales</taxon>
        <taxon>Sclerotiniaceae</taxon>
        <taxon>Sclerotinia</taxon>
    </lineage>
</organism>